<dbReference type="PANTHER" id="PTHR34949:SF2">
    <property type="entry name" value="OS05G0443700 PROTEIN"/>
    <property type="match status" value="1"/>
</dbReference>
<gene>
    <name evidence="2" type="ORF">CDL12_10541</name>
</gene>
<keyword evidence="1" id="KW-1133">Transmembrane helix</keyword>
<dbReference type="Proteomes" id="UP000231279">
    <property type="component" value="Unassembled WGS sequence"/>
</dbReference>
<feature type="transmembrane region" description="Helical" evidence="1">
    <location>
        <begin position="238"/>
        <end position="255"/>
    </location>
</feature>
<keyword evidence="3" id="KW-1185">Reference proteome</keyword>
<dbReference type="PANTHER" id="PTHR34949">
    <property type="entry name" value="OS05G0443700 PROTEIN"/>
    <property type="match status" value="1"/>
</dbReference>
<dbReference type="AlphaFoldDB" id="A0A2G9HHN8"/>
<proteinExistence type="predicted"/>
<organism evidence="2 3">
    <name type="scientific">Handroanthus impetiginosus</name>
    <dbReference type="NCBI Taxonomy" id="429701"/>
    <lineage>
        <taxon>Eukaryota</taxon>
        <taxon>Viridiplantae</taxon>
        <taxon>Streptophyta</taxon>
        <taxon>Embryophyta</taxon>
        <taxon>Tracheophyta</taxon>
        <taxon>Spermatophyta</taxon>
        <taxon>Magnoliopsida</taxon>
        <taxon>eudicotyledons</taxon>
        <taxon>Gunneridae</taxon>
        <taxon>Pentapetalae</taxon>
        <taxon>asterids</taxon>
        <taxon>lamiids</taxon>
        <taxon>Lamiales</taxon>
        <taxon>Bignoniaceae</taxon>
        <taxon>Crescentiina</taxon>
        <taxon>Tabebuia alliance</taxon>
        <taxon>Handroanthus</taxon>
    </lineage>
</organism>
<protein>
    <submittedName>
        <fullName evidence="2">Uncharacterized protein</fullName>
    </submittedName>
</protein>
<accession>A0A2G9HHN8</accession>
<evidence type="ECO:0000313" key="2">
    <source>
        <dbReference type="EMBL" id="PIN16810.1"/>
    </source>
</evidence>
<dbReference type="EMBL" id="NKXS01001794">
    <property type="protein sequence ID" value="PIN16810.1"/>
    <property type="molecule type" value="Genomic_DNA"/>
</dbReference>
<keyword evidence="1" id="KW-0812">Transmembrane</keyword>
<evidence type="ECO:0000256" key="1">
    <source>
        <dbReference type="SAM" id="Phobius"/>
    </source>
</evidence>
<name>A0A2G9HHN8_9LAMI</name>
<reference evidence="3" key="1">
    <citation type="journal article" date="2018" name="Gigascience">
        <title>Genome assembly of the Pink Ipe (Handroanthus impetiginosus, Bignoniaceae), a highly valued, ecologically keystone Neotropical timber forest tree.</title>
        <authorList>
            <person name="Silva-Junior O.B."/>
            <person name="Grattapaglia D."/>
            <person name="Novaes E."/>
            <person name="Collevatti R.G."/>
        </authorList>
    </citation>
    <scope>NUCLEOTIDE SEQUENCE [LARGE SCALE GENOMIC DNA]</scope>
    <source>
        <strain evidence="3">cv. UFG-1</strain>
    </source>
</reference>
<sequence length="264" mass="30826">MNQNVIARHMQFIRAIREQIIHVEKSMNTSVGNSLRNLNLNEQDRDGLTLFLSGEKPVKHLADKDTEDNKILRRFLDPAISSSSKDDIDEKKSDEIVSSNSFVRESNYDRHAEEGTWDLEANVAKDKIYLQKENMRGYLGRMNIFWSLGNFLSIRRGRVSRSFTKRLKDGEEQGHSLLHGNVHPQMQRYLAQLRSTFGCSNFHSSYPRLSAQAMRLSSWIRDYKEKWQRSLHHIQVRYHPVLFILAVILVLLIICKCHNTFKLV</sequence>
<dbReference type="OrthoDB" id="737588at2759"/>
<evidence type="ECO:0000313" key="3">
    <source>
        <dbReference type="Proteomes" id="UP000231279"/>
    </source>
</evidence>
<keyword evidence="1" id="KW-0472">Membrane</keyword>
<comment type="caution">
    <text evidence="2">The sequence shown here is derived from an EMBL/GenBank/DDBJ whole genome shotgun (WGS) entry which is preliminary data.</text>
</comment>